<accession>B9SJ10</accession>
<dbReference type="AlphaFoldDB" id="B9SJ10"/>
<gene>
    <name evidence="1" type="ORF">RCOM_0597540</name>
</gene>
<evidence type="ECO:0000313" key="1">
    <source>
        <dbReference type="EMBL" id="EEF36403.1"/>
    </source>
</evidence>
<name>B9SJ10_RICCO</name>
<protein>
    <submittedName>
        <fullName evidence="1">Uncharacterized protein</fullName>
    </submittedName>
</protein>
<organism evidence="1 2">
    <name type="scientific">Ricinus communis</name>
    <name type="common">Castor bean</name>
    <dbReference type="NCBI Taxonomy" id="3988"/>
    <lineage>
        <taxon>Eukaryota</taxon>
        <taxon>Viridiplantae</taxon>
        <taxon>Streptophyta</taxon>
        <taxon>Embryophyta</taxon>
        <taxon>Tracheophyta</taxon>
        <taxon>Spermatophyta</taxon>
        <taxon>Magnoliopsida</taxon>
        <taxon>eudicotyledons</taxon>
        <taxon>Gunneridae</taxon>
        <taxon>Pentapetalae</taxon>
        <taxon>rosids</taxon>
        <taxon>fabids</taxon>
        <taxon>Malpighiales</taxon>
        <taxon>Euphorbiaceae</taxon>
        <taxon>Acalyphoideae</taxon>
        <taxon>Acalypheae</taxon>
        <taxon>Ricinus</taxon>
    </lineage>
</organism>
<keyword evidence="2" id="KW-1185">Reference proteome</keyword>
<proteinExistence type="predicted"/>
<dbReference type="EMBL" id="EQ973978">
    <property type="protein sequence ID" value="EEF36403.1"/>
    <property type="molecule type" value="Genomic_DNA"/>
</dbReference>
<sequence length="73" mass="7980">MNQVDLDIVLSSGDVTGKVGIAFCHPTLMGDSISMGEEKVDQEIIQKTQIVLQLHSNQAMDSKLYDKLMVGKS</sequence>
<dbReference type="Proteomes" id="UP000008311">
    <property type="component" value="Unassembled WGS sequence"/>
</dbReference>
<dbReference type="InParanoid" id="B9SJ10"/>
<reference evidence="2" key="1">
    <citation type="journal article" date="2010" name="Nat. Biotechnol.">
        <title>Draft genome sequence of the oilseed species Ricinus communis.</title>
        <authorList>
            <person name="Chan A.P."/>
            <person name="Crabtree J."/>
            <person name="Zhao Q."/>
            <person name="Lorenzi H."/>
            <person name="Orvis J."/>
            <person name="Puiu D."/>
            <person name="Melake-Berhan A."/>
            <person name="Jones K.M."/>
            <person name="Redman J."/>
            <person name="Chen G."/>
            <person name="Cahoon E.B."/>
            <person name="Gedil M."/>
            <person name="Stanke M."/>
            <person name="Haas B.J."/>
            <person name="Wortman J.R."/>
            <person name="Fraser-Liggett C.M."/>
            <person name="Ravel J."/>
            <person name="Rabinowicz P.D."/>
        </authorList>
    </citation>
    <scope>NUCLEOTIDE SEQUENCE [LARGE SCALE GENOMIC DNA]</scope>
    <source>
        <strain evidence="2">cv. Hale</strain>
    </source>
</reference>
<evidence type="ECO:0000313" key="2">
    <source>
        <dbReference type="Proteomes" id="UP000008311"/>
    </source>
</evidence>